<dbReference type="Gene3D" id="1.10.10.10">
    <property type="entry name" value="Winged helix-like DNA-binding domain superfamily/Winged helix DNA-binding domain"/>
    <property type="match status" value="1"/>
</dbReference>
<sequence length="166" mass="19633">MTLDLLKQKHDLVERLGIVFEQTDQLAPVAARILSYIILTGDSGTTFEELVDKLCASKSTISTHLNHLSDLKKIKYFTKTGDRKKYFIKNPDTIFQRIDRMVEDWKIQIELHKEIKQYKEKMNELVVTNQEEKFKLDFHDSYLIYLNEAINSLEKLRIKILEIEKK</sequence>
<evidence type="ECO:0000313" key="1">
    <source>
        <dbReference type="EMBL" id="MDA0178069.1"/>
    </source>
</evidence>
<keyword evidence="2" id="KW-1185">Reference proteome</keyword>
<dbReference type="Proteomes" id="UP001149142">
    <property type="component" value="Unassembled WGS sequence"/>
</dbReference>
<dbReference type="EMBL" id="JAPFGC010000002">
    <property type="protein sequence ID" value="MDA0178069.1"/>
    <property type="molecule type" value="Genomic_DNA"/>
</dbReference>
<dbReference type="InterPro" id="IPR036390">
    <property type="entry name" value="WH_DNA-bd_sf"/>
</dbReference>
<accession>A0ABT4S1Y5</accession>
<name>A0ABT4S1Y5_9FLAO</name>
<reference evidence="1" key="1">
    <citation type="submission" date="2022-11" db="EMBL/GenBank/DDBJ databases">
        <title>Refractory cell wall polysaccharides provide important carbon source for microbial heterotrophs in the hadal ocean.</title>
        <authorList>
            <person name="Zhu X."/>
        </authorList>
    </citation>
    <scope>NUCLEOTIDE SEQUENCE</scope>
    <source>
        <strain evidence="1">MTRN7</strain>
    </source>
</reference>
<organism evidence="1 2">
    <name type="scientific">Mesoflavibacter profundi</name>
    <dbReference type="NCBI Taxonomy" id="2708110"/>
    <lineage>
        <taxon>Bacteria</taxon>
        <taxon>Pseudomonadati</taxon>
        <taxon>Bacteroidota</taxon>
        <taxon>Flavobacteriia</taxon>
        <taxon>Flavobacteriales</taxon>
        <taxon>Flavobacteriaceae</taxon>
        <taxon>Mesoflavibacter</taxon>
    </lineage>
</organism>
<dbReference type="InterPro" id="IPR036388">
    <property type="entry name" value="WH-like_DNA-bd_sf"/>
</dbReference>
<dbReference type="SUPFAM" id="SSF46785">
    <property type="entry name" value="Winged helix' DNA-binding domain"/>
    <property type="match status" value="1"/>
</dbReference>
<dbReference type="RefSeq" id="WP_106687571.1">
    <property type="nucleotide sequence ID" value="NZ_CAXQEU010000043.1"/>
</dbReference>
<gene>
    <name evidence="1" type="ORF">OOZ35_11250</name>
</gene>
<comment type="caution">
    <text evidence="1">The sequence shown here is derived from an EMBL/GenBank/DDBJ whole genome shotgun (WGS) entry which is preliminary data.</text>
</comment>
<proteinExistence type="predicted"/>
<protein>
    <submittedName>
        <fullName evidence="1">Transcriptional regulator</fullName>
    </submittedName>
</protein>
<evidence type="ECO:0000313" key="2">
    <source>
        <dbReference type="Proteomes" id="UP001149142"/>
    </source>
</evidence>